<dbReference type="OrthoDB" id="8014850at2759"/>
<dbReference type="EMBL" id="VXIV02000256">
    <property type="protein sequence ID" value="KAF6039466.1"/>
    <property type="molecule type" value="Genomic_DNA"/>
</dbReference>
<reference evidence="1" key="1">
    <citation type="submission" date="2020-06" db="EMBL/GenBank/DDBJ databases">
        <title>Draft genome of Bugula neritina, a colonial animal packing powerful symbionts and potential medicines.</title>
        <authorList>
            <person name="Rayko M."/>
        </authorList>
    </citation>
    <scope>NUCLEOTIDE SEQUENCE [LARGE SCALE GENOMIC DNA]</scope>
    <source>
        <strain evidence="1">Kwan_BN1</strain>
    </source>
</reference>
<dbReference type="AlphaFoldDB" id="A0A7J7KMT5"/>
<comment type="caution">
    <text evidence="1">The sequence shown here is derived from an EMBL/GenBank/DDBJ whole genome shotgun (WGS) entry which is preliminary data.</text>
</comment>
<accession>A0A7J7KMT5</accession>
<name>A0A7J7KMT5_BUGNE</name>
<protein>
    <submittedName>
        <fullName evidence="1">Uncharacterized protein</fullName>
    </submittedName>
</protein>
<evidence type="ECO:0000313" key="1">
    <source>
        <dbReference type="EMBL" id="KAF6039466.1"/>
    </source>
</evidence>
<organism evidence="1 2">
    <name type="scientific">Bugula neritina</name>
    <name type="common">Brown bryozoan</name>
    <name type="synonym">Sertularia neritina</name>
    <dbReference type="NCBI Taxonomy" id="10212"/>
    <lineage>
        <taxon>Eukaryota</taxon>
        <taxon>Metazoa</taxon>
        <taxon>Spiralia</taxon>
        <taxon>Lophotrochozoa</taxon>
        <taxon>Bryozoa</taxon>
        <taxon>Gymnolaemata</taxon>
        <taxon>Cheilostomatida</taxon>
        <taxon>Flustrina</taxon>
        <taxon>Buguloidea</taxon>
        <taxon>Bugulidae</taxon>
        <taxon>Bugula</taxon>
    </lineage>
</organism>
<sequence>MLSTEKNSKPEEVQVATLLTILGAQGQELFRTFDLSEENKKKIAEVKGAFKDLTLERCIAICQRYEATRQYLNDFNASSIDAGFKAHAVNDQVEAKYNHQSSRPLNIQEVQYSYIQAITNCKYCAGTHQPRKCPAYDNNAITLVVKHYAKVCLSKESTATNNRKYMK</sequence>
<keyword evidence="2" id="KW-1185">Reference proteome</keyword>
<evidence type="ECO:0000313" key="2">
    <source>
        <dbReference type="Proteomes" id="UP000593567"/>
    </source>
</evidence>
<proteinExistence type="predicted"/>
<dbReference type="Proteomes" id="UP000593567">
    <property type="component" value="Unassembled WGS sequence"/>
</dbReference>
<gene>
    <name evidence="1" type="ORF">EB796_002224</name>
</gene>